<reference evidence="2" key="1">
    <citation type="submission" date="2020-07" db="EMBL/GenBank/DDBJ databases">
        <title>Severe corrosion of carbon steel in oil field produced water can be linked to methanogenic archaea containing a special type of NiFe hydrogenase.</title>
        <authorList>
            <person name="Lahme S."/>
            <person name="Mand J."/>
            <person name="Longwell J."/>
            <person name="Smith R."/>
            <person name="Enning D."/>
        </authorList>
    </citation>
    <scope>NUCLEOTIDE SEQUENCE</scope>
    <source>
        <strain evidence="2">MIC098Bin6</strain>
    </source>
</reference>
<evidence type="ECO:0000313" key="3">
    <source>
        <dbReference type="Proteomes" id="UP000706172"/>
    </source>
</evidence>
<evidence type="ECO:0000256" key="1">
    <source>
        <dbReference type="SAM" id="MobiDB-lite"/>
    </source>
</evidence>
<dbReference type="AlphaFoldDB" id="A0A931CYV5"/>
<feature type="compositionally biased region" description="Polar residues" evidence="1">
    <location>
        <begin position="57"/>
        <end position="68"/>
    </location>
</feature>
<name>A0A931CYV5_9BACT</name>
<dbReference type="PROSITE" id="PS51257">
    <property type="entry name" value="PROKAR_LIPOPROTEIN"/>
    <property type="match status" value="1"/>
</dbReference>
<gene>
    <name evidence="2" type="ORF">H0S81_03535</name>
</gene>
<sequence length="148" mass="15887">MRPFQGRIKWATTGVITGVCLCLVMMAAGIGCGKKAPPRALQKPGQSVASPGDPTATLDNGQLTLTWSHETDPDDAALPPKYFDVSMAVPAACEGCPFVFESVARVPVPDMVFQMPVPEPGVRYFRVQAVGDHDVRSQYSRTVVVEVP</sequence>
<feature type="region of interest" description="Disordered" evidence="1">
    <location>
        <begin position="40"/>
        <end position="72"/>
    </location>
</feature>
<evidence type="ECO:0008006" key="4">
    <source>
        <dbReference type="Google" id="ProtNLM"/>
    </source>
</evidence>
<organism evidence="2 3">
    <name type="scientific">Desulfotignum balticum</name>
    <dbReference type="NCBI Taxonomy" id="115781"/>
    <lineage>
        <taxon>Bacteria</taxon>
        <taxon>Pseudomonadati</taxon>
        <taxon>Thermodesulfobacteriota</taxon>
        <taxon>Desulfobacteria</taxon>
        <taxon>Desulfobacterales</taxon>
        <taxon>Desulfobacteraceae</taxon>
        <taxon>Desulfotignum</taxon>
    </lineage>
</organism>
<dbReference type="EMBL" id="JACCQK010000164">
    <property type="protein sequence ID" value="MBG0778978.1"/>
    <property type="molecule type" value="Genomic_DNA"/>
</dbReference>
<comment type="caution">
    <text evidence="2">The sequence shown here is derived from an EMBL/GenBank/DDBJ whole genome shotgun (WGS) entry which is preliminary data.</text>
</comment>
<accession>A0A931CYV5</accession>
<proteinExistence type="predicted"/>
<evidence type="ECO:0000313" key="2">
    <source>
        <dbReference type="EMBL" id="MBG0778978.1"/>
    </source>
</evidence>
<dbReference type="Proteomes" id="UP000706172">
    <property type="component" value="Unassembled WGS sequence"/>
</dbReference>
<protein>
    <recommendedName>
        <fullName evidence="4">Lipoprotein</fullName>
    </recommendedName>
</protein>